<dbReference type="InterPro" id="IPR019545">
    <property type="entry name" value="DM13_domain"/>
</dbReference>
<reference evidence="4 5" key="1">
    <citation type="journal article" date="2010" name="Plant Cell">
        <title>The Chlorella variabilis NC64A genome reveals adaptation to photosymbiosis, coevolution with viruses, and cryptic sex.</title>
        <authorList>
            <person name="Blanc G."/>
            <person name="Duncan G."/>
            <person name="Agarkova I."/>
            <person name="Borodovsky M."/>
            <person name="Gurnon J."/>
            <person name="Kuo A."/>
            <person name="Lindquist E."/>
            <person name="Lucas S."/>
            <person name="Pangilinan J."/>
            <person name="Polle J."/>
            <person name="Salamov A."/>
            <person name="Terry A."/>
            <person name="Yamada T."/>
            <person name="Dunigan D.D."/>
            <person name="Grigoriev I.V."/>
            <person name="Claverie J.M."/>
            <person name="Van Etten J.L."/>
        </authorList>
    </citation>
    <scope>NUCLEOTIDE SEQUENCE [LARGE SCALE GENOMIC DNA]</scope>
    <source>
        <strain evidence="4 5">NC64A</strain>
    </source>
</reference>
<evidence type="ECO:0000259" key="3">
    <source>
        <dbReference type="PROSITE" id="PS51549"/>
    </source>
</evidence>
<feature type="compositionally biased region" description="Pro residues" evidence="1">
    <location>
        <begin position="136"/>
        <end position="171"/>
    </location>
</feature>
<dbReference type="OrthoDB" id="2448405at2759"/>
<sequence length="530" mass="56192">MRQTAQYPPGLAQCTSTSPYVGFEGQLTEFEHDVSGTVRIVDDCTFEVYGFTYDGQGPKVWWWGAPSTDNGDIRSEGRRIVPGQLTRGYDGETATFTLGDGITFDDFSVISLWCEEFFADFGHVELQQVRSETPVPDSPQPEPEAPEPEPPASSPPSPEPSPAGEPAPAPGPAAGADFDLANCVELLPGYFNLHWEVVDSQLVIGLEGRVGGDNRWLAFGFSAANATDVTMPGSDVVVGGMIGGECFAFDYMLQSRLQCSYTERGGVCPDFGLSGDPATNQVELLGCSKVGEVLAVTLTRPLAASDAWDRAWPLDGSGFPVWAVGPVSEGSNVTEPVVLYHRIQLPGLAAEESVHAPVGQGYRLDLGAASPPSSCRPLLAEAGAPAGAPTPGAAPAAAPRTPVATLSGVAEFNVTEGANPNYPNPPGWGVSYHINQQESPVLSVVRGTPYTFRVMAGPNHPFYLTDSIVGGGSFSGFANETIYGGGEEAHGTEEAPFLLEWMPDATTPDLLYYQCTIHMKLGWRVQVADA</sequence>
<dbReference type="eggNOG" id="KOG4731">
    <property type="taxonomic scope" value="Eukaryota"/>
</dbReference>
<dbReference type="GeneID" id="17350194"/>
<evidence type="ECO:0000313" key="4">
    <source>
        <dbReference type="EMBL" id="EFN50779.1"/>
    </source>
</evidence>
<evidence type="ECO:0000256" key="1">
    <source>
        <dbReference type="SAM" id="MobiDB-lite"/>
    </source>
</evidence>
<accession>E1ZTS3</accession>
<dbReference type="STRING" id="554065.E1ZTS3"/>
<dbReference type="AlphaFoldDB" id="E1ZTS3"/>
<organism evidence="5">
    <name type="scientific">Chlorella variabilis</name>
    <name type="common">Green alga</name>
    <dbReference type="NCBI Taxonomy" id="554065"/>
    <lineage>
        <taxon>Eukaryota</taxon>
        <taxon>Viridiplantae</taxon>
        <taxon>Chlorophyta</taxon>
        <taxon>core chlorophytes</taxon>
        <taxon>Trebouxiophyceae</taxon>
        <taxon>Chlorellales</taxon>
        <taxon>Chlorellaceae</taxon>
        <taxon>Chlorella clade</taxon>
        <taxon>Chlorella</taxon>
    </lineage>
</organism>
<dbReference type="Proteomes" id="UP000008141">
    <property type="component" value="Unassembled WGS sequence"/>
</dbReference>
<dbReference type="InterPro" id="IPR045266">
    <property type="entry name" value="DOH_DOMON"/>
</dbReference>
<dbReference type="EMBL" id="GL433874">
    <property type="protein sequence ID" value="EFN50779.1"/>
    <property type="molecule type" value="Genomic_DNA"/>
</dbReference>
<dbReference type="Pfam" id="PF03351">
    <property type="entry name" value="DOMON"/>
    <property type="match status" value="1"/>
</dbReference>
<feature type="region of interest" description="Disordered" evidence="1">
    <location>
        <begin position="380"/>
        <end position="400"/>
    </location>
</feature>
<dbReference type="Pfam" id="PF25489">
    <property type="entry name" value="At5g54830"/>
    <property type="match status" value="1"/>
</dbReference>
<dbReference type="InterPro" id="IPR057443">
    <property type="entry name" value="At5g54830-like"/>
</dbReference>
<protein>
    <recommendedName>
        <fullName evidence="6">DM13 domain-containing protein</fullName>
    </recommendedName>
</protein>
<keyword evidence="5" id="KW-1185">Reference proteome</keyword>
<proteinExistence type="predicted"/>
<dbReference type="SMART" id="SM00686">
    <property type="entry name" value="DM13"/>
    <property type="match status" value="1"/>
</dbReference>
<dbReference type="PANTHER" id="PTHR47281">
    <property type="entry name" value="OS09G0557700 PROTEIN"/>
    <property type="match status" value="1"/>
</dbReference>
<dbReference type="CDD" id="cd09631">
    <property type="entry name" value="DOMON_DOH"/>
    <property type="match status" value="1"/>
</dbReference>
<dbReference type="FunCoup" id="E1ZTS3">
    <property type="interactions" value="147"/>
</dbReference>
<dbReference type="InterPro" id="IPR045879">
    <property type="entry name" value="B561A"/>
</dbReference>
<feature type="region of interest" description="Disordered" evidence="1">
    <location>
        <begin position="129"/>
        <end position="174"/>
    </location>
</feature>
<dbReference type="PROSITE" id="PS50836">
    <property type="entry name" value="DOMON"/>
    <property type="match status" value="1"/>
</dbReference>
<dbReference type="KEGG" id="cvr:CHLNCDRAFT_142499"/>
<evidence type="ECO:0000313" key="5">
    <source>
        <dbReference type="Proteomes" id="UP000008141"/>
    </source>
</evidence>
<evidence type="ECO:0000259" key="2">
    <source>
        <dbReference type="PROSITE" id="PS50836"/>
    </source>
</evidence>
<dbReference type="InterPro" id="IPR005018">
    <property type="entry name" value="DOMON_domain"/>
</dbReference>
<evidence type="ECO:0008006" key="6">
    <source>
        <dbReference type="Google" id="ProtNLM"/>
    </source>
</evidence>
<name>E1ZTS3_CHLVA</name>
<dbReference type="PROSITE" id="PS51549">
    <property type="entry name" value="DM13"/>
    <property type="match status" value="1"/>
</dbReference>
<dbReference type="PANTHER" id="PTHR47281:SF1">
    <property type="entry name" value="OS09G0557700 PROTEIN"/>
    <property type="match status" value="1"/>
</dbReference>
<feature type="domain" description="DM13" evidence="3">
    <location>
        <begin position="21"/>
        <end position="127"/>
    </location>
</feature>
<feature type="domain" description="DOMON" evidence="2">
    <location>
        <begin position="189"/>
        <end position="325"/>
    </location>
</feature>
<dbReference type="Pfam" id="PF10517">
    <property type="entry name" value="DM13"/>
    <property type="match status" value="1"/>
</dbReference>
<gene>
    <name evidence="4" type="ORF">CHLNCDRAFT_142499</name>
</gene>
<dbReference type="RefSeq" id="XP_005842891.1">
    <property type="nucleotide sequence ID" value="XM_005842829.1"/>
</dbReference>
<dbReference type="InParanoid" id="E1ZTS3"/>